<evidence type="ECO:0000313" key="5">
    <source>
        <dbReference type="Proteomes" id="UP000295292"/>
    </source>
</evidence>
<dbReference type="GO" id="GO:0003677">
    <property type="term" value="F:DNA binding"/>
    <property type="evidence" value="ECO:0007669"/>
    <property type="project" value="InterPro"/>
</dbReference>
<dbReference type="Proteomes" id="UP000295292">
    <property type="component" value="Unassembled WGS sequence"/>
</dbReference>
<dbReference type="SUPFAM" id="SSF52172">
    <property type="entry name" value="CheY-like"/>
    <property type="match status" value="1"/>
</dbReference>
<proteinExistence type="predicted"/>
<sequence>MIKTAIIEDEPAVREEIIYLLRDEKDIEIIGWADSVSTATELIEQTQPDLLLMDIQLGDGTAFDVLKKLNPVPENIVFITAYNQFAIKAIKYGALDYLLKPVDQEELTETLSRYRSKRDKNPQWAQQLNLAQESLATANVLPEHITLSSLNNVRVVAVADILYCKGDGPYTFFFLNNGKKELVSKPLKYYEDLLPAPYFLRSHQSYLVNKNYVSGINRSEFIVLKNQEEIPVSSRRRNYIINLLSANK</sequence>
<dbReference type="InterPro" id="IPR051271">
    <property type="entry name" value="2C-system_Tx_regulators"/>
</dbReference>
<dbReference type="Pfam" id="PF00072">
    <property type="entry name" value="Response_reg"/>
    <property type="match status" value="1"/>
</dbReference>
<dbReference type="PROSITE" id="PS50930">
    <property type="entry name" value="HTH_LYTTR"/>
    <property type="match status" value="1"/>
</dbReference>
<feature type="modified residue" description="4-aspartylphosphate" evidence="1">
    <location>
        <position position="54"/>
    </location>
</feature>
<evidence type="ECO:0000259" key="3">
    <source>
        <dbReference type="PROSITE" id="PS50930"/>
    </source>
</evidence>
<dbReference type="GO" id="GO:0000156">
    <property type="term" value="F:phosphorelay response regulator activity"/>
    <property type="evidence" value="ECO:0007669"/>
    <property type="project" value="TreeGrafter"/>
</dbReference>
<evidence type="ECO:0000259" key="2">
    <source>
        <dbReference type="PROSITE" id="PS50110"/>
    </source>
</evidence>
<dbReference type="Gene3D" id="3.40.50.2300">
    <property type="match status" value="1"/>
</dbReference>
<keyword evidence="1" id="KW-0597">Phosphoprotein</keyword>
<dbReference type="Pfam" id="PF04397">
    <property type="entry name" value="LytTR"/>
    <property type="match status" value="1"/>
</dbReference>
<comment type="caution">
    <text evidence="4">The sequence shown here is derived from an EMBL/GenBank/DDBJ whole genome shotgun (WGS) entry which is preliminary data.</text>
</comment>
<keyword evidence="5" id="KW-1185">Reference proteome</keyword>
<dbReference type="PROSITE" id="PS50110">
    <property type="entry name" value="RESPONSE_REGULATORY"/>
    <property type="match status" value="1"/>
</dbReference>
<dbReference type="AlphaFoldDB" id="A0A4R6WSD5"/>
<dbReference type="EMBL" id="SNYV01000011">
    <property type="protein sequence ID" value="TDQ79616.1"/>
    <property type="molecule type" value="Genomic_DNA"/>
</dbReference>
<dbReference type="SMART" id="SM00448">
    <property type="entry name" value="REC"/>
    <property type="match status" value="1"/>
</dbReference>
<reference evidence="4 5" key="1">
    <citation type="submission" date="2019-03" db="EMBL/GenBank/DDBJ databases">
        <title>Genomic Encyclopedia of Archaeal and Bacterial Type Strains, Phase II (KMG-II): from individual species to whole genera.</title>
        <authorList>
            <person name="Goeker M."/>
        </authorList>
    </citation>
    <scope>NUCLEOTIDE SEQUENCE [LARGE SCALE GENOMIC DNA]</scope>
    <source>
        <strain evidence="4 5">DSM 28353</strain>
    </source>
</reference>
<dbReference type="RefSeq" id="WP_133583392.1">
    <property type="nucleotide sequence ID" value="NZ_SNYV01000011.1"/>
</dbReference>
<dbReference type="OrthoDB" id="9787344at2"/>
<protein>
    <submittedName>
        <fullName evidence="4">LytTR family two component transcriptional regulator</fullName>
    </submittedName>
</protein>
<name>A0A4R6WSD5_9SPHI</name>
<dbReference type="PANTHER" id="PTHR45526">
    <property type="entry name" value="TRANSCRIPTIONAL REGULATORY PROTEIN DPIA"/>
    <property type="match status" value="1"/>
</dbReference>
<accession>A0A4R6WSD5</accession>
<feature type="domain" description="Response regulatory" evidence="2">
    <location>
        <begin position="3"/>
        <end position="115"/>
    </location>
</feature>
<feature type="domain" description="HTH LytTR-type" evidence="3">
    <location>
        <begin position="145"/>
        <end position="246"/>
    </location>
</feature>
<dbReference type="InterPro" id="IPR007492">
    <property type="entry name" value="LytTR_DNA-bd_dom"/>
</dbReference>
<gene>
    <name evidence="4" type="ORF">CLV99_1063</name>
</gene>
<dbReference type="InterPro" id="IPR011006">
    <property type="entry name" value="CheY-like_superfamily"/>
</dbReference>
<dbReference type="PANTHER" id="PTHR45526:SF1">
    <property type="entry name" value="TRANSCRIPTIONAL REGULATORY PROTEIN DCUR-RELATED"/>
    <property type="match status" value="1"/>
</dbReference>
<dbReference type="SMART" id="SM00850">
    <property type="entry name" value="LytTR"/>
    <property type="match status" value="1"/>
</dbReference>
<organism evidence="4 5">
    <name type="scientific">Sphingobacterium yanglingense</name>
    <dbReference type="NCBI Taxonomy" id="1437280"/>
    <lineage>
        <taxon>Bacteria</taxon>
        <taxon>Pseudomonadati</taxon>
        <taxon>Bacteroidota</taxon>
        <taxon>Sphingobacteriia</taxon>
        <taxon>Sphingobacteriales</taxon>
        <taxon>Sphingobacteriaceae</taxon>
        <taxon>Sphingobacterium</taxon>
    </lineage>
</organism>
<dbReference type="InterPro" id="IPR001789">
    <property type="entry name" value="Sig_transdc_resp-reg_receiver"/>
</dbReference>
<evidence type="ECO:0000313" key="4">
    <source>
        <dbReference type="EMBL" id="TDQ79616.1"/>
    </source>
</evidence>
<evidence type="ECO:0000256" key="1">
    <source>
        <dbReference type="PROSITE-ProRule" id="PRU00169"/>
    </source>
</evidence>
<dbReference type="Gene3D" id="2.40.50.1020">
    <property type="entry name" value="LytTr DNA-binding domain"/>
    <property type="match status" value="1"/>
</dbReference>